<comment type="caution">
    <text evidence="2">The sequence shown here is derived from an EMBL/GenBank/DDBJ whole genome shotgun (WGS) entry which is preliminary data.</text>
</comment>
<feature type="transmembrane region" description="Helical" evidence="1">
    <location>
        <begin position="108"/>
        <end position="129"/>
    </location>
</feature>
<feature type="transmembrane region" description="Helical" evidence="1">
    <location>
        <begin position="37"/>
        <end position="55"/>
    </location>
</feature>
<gene>
    <name evidence="2" type="ORF">B5E75_03865</name>
</gene>
<keyword evidence="1" id="KW-0472">Membrane</keyword>
<name>A0A1Y4SZM9_9FIRM</name>
<feature type="transmembrane region" description="Helical" evidence="1">
    <location>
        <begin position="67"/>
        <end position="96"/>
    </location>
</feature>
<protein>
    <recommendedName>
        <fullName evidence="4">Rod shape-determining protein MreD</fullName>
    </recommendedName>
</protein>
<dbReference type="OrthoDB" id="1654456at2"/>
<dbReference type="EMBL" id="NFLJ01000008">
    <property type="protein sequence ID" value="OUQ35399.1"/>
    <property type="molecule type" value="Genomic_DNA"/>
</dbReference>
<organism evidence="2 3">
    <name type="scientific">Massilimicrobiota timonensis</name>
    <dbReference type="NCBI Taxonomy" id="1776392"/>
    <lineage>
        <taxon>Bacteria</taxon>
        <taxon>Bacillati</taxon>
        <taxon>Bacillota</taxon>
        <taxon>Erysipelotrichia</taxon>
        <taxon>Erysipelotrichales</taxon>
        <taxon>Erysipelotrichaceae</taxon>
        <taxon>Massilimicrobiota</taxon>
    </lineage>
</organism>
<dbReference type="AlphaFoldDB" id="A0A1Y4SZM9"/>
<reference evidence="2 3" key="1">
    <citation type="journal article" date="2018" name="BMC Genomics">
        <title>Whole genome sequencing and function prediction of 133 gut anaerobes isolated from chicken caecum in pure cultures.</title>
        <authorList>
            <person name="Medvecky M."/>
            <person name="Cejkova D."/>
            <person name="Polansky O."/>
            <person name="Karasova D."/>
            <person name="Kubasova T."/>
            <person name="Cizek A."/>
            <person name="Rychlik I."/>
        </authorList>
    </citation>
    <scope>NUCLEOTIDE SEQUENCE [LARGE SCALE GENOMIC DNA]</scope>
    <source>
        <strain evidence="2 3">An13</strain>
    </source>
</reference>
<feature type="transmembrane region" description="Helical" evidence="1">
    <location>
        <begin position="141"/>
        <end position="166"/>
    </location>
</feature>
<feature type="transmembrane region" description="Helical" evidence="1">
    <location>
        <begin position="9"/>
        <end position="31"/>
    </location>
</feature>
<keyword evidence="1" id="KW-1133">Transmembrane helix</keyword>
<dbReference type="Proteomes" id="UP000195305">
    <property type="component" value="Unassembled WGS sequence"/>
</dbReference>
<proteinExistence type="predicted"/>
<evidence type="ECO:0008006" key="4">
    <source>
        <dbReference type="Google" id="ProtNLM"/>
    </source>
</evidence>
<dbReference type="RefSeq" id="WP_087357475.1">
    <property type="nucleotide sequence ID" value="NZ_AP031415.1"/>
</dbReference>
<evidence type="ECO:0000313" key="2">
    <source>
        <dbReference type="EMBL" id="OUQ35399.1"/>
    </source>
</evidence>
<accession>A0A1Y4SZM9</accession>
<evidence type="ECO:0000313" key="3">
    <source>
        <dbReference type="Proteomes" id="UP000195305"/>
    </source>
</evidence>
<keyword evidence="1" id="KW-0812">Transmembrane</keyword>
<sequence length="174" mass="20415">MRKRVQDSYLVKCFLVVFLCFVVDSTIHYFLPYNFTKTSITITPCLGLMMFALLVRTIEAGAERYFFATLCSVYYSIVYANSLAIYILIYCLIAFVRSYLFKLDTLNIIESIIFCILTIFAQECIVYWLMWITNMTRYPMVSFVVMQLLPTLLFNGILSIGVYWIYNKVKIEVE</sequence>
<keyword evidence="3" id="KW-1185">Reference proteome</keyword>
<evidence type="ECO:0000256" key="1">
    <source>
        <dbReference type="SAM" id="Phobius"/>
    </source>
</evidence>